<dbReference type="OrthoDB" id="5757429at2"/>
<dbReference type="eggNOG" id="COG0845">
    <property type="taxonomic scope" value="Bacteria"/>
</dbReference>
<dbReference type="GO" id="GO:0015679">
    <property type="term" value="P:plasma membrane copper ion transport"/>
    <property type="evidence" value="ECO:0007669"/>
    <property type="project" value="TreeGrafter"/>
</dbReference>
<protein>
    <recommendedName>
        <fullName evidence="5">RND efflux pump membrane fusion protein barrel-sandwich domain-containing protein</fullName>
    </recommendedName>
</protein>
<gene>
    <name evidence="3" type="ORF">GARC_2358</name>
</gene>
<organism evidence="3 4">
    <name type="scientific">Paraglaciecola arctica BSs20135</name>
    <dbReference type="NCBI Taxonomy" id="493475"/>
    <lineage>
        <taxon>Bacteria</taxon>
        <taxon>Pseudomonadati</taxon>
        <taxon>Pseudomonadota</taxon>
        <taxon>Gammaproteobacteria</taxon>
        <taxon>Alteromonadales</taxon>
        <taxon>Alteromonadaceae</taxon>
        <taxon>Paraglaciecola</taxon>
    </lineage>
</organism>
<sequence length="347" mass="38680">MSLKSYLFISFSLLIFKSASASELKINVATLGDLELSTEVVQMVEHYPGNQLKAKVEVMPGRSFTLKSPADVQQTEYLVSQGQTLKKNQPFAIIRGAEVFHYYTEYQIKKSLYTLVESQFKSNRALYSQKVIDEQRWIDITQAYYAAQLAYEEYEHFFEHLIEVDEKQDAITLGSPIEGIFLKGSELNINAGDNIAQFVPKAAIRLKVAVPSNKANNLSYLTYSNCKLEVAQIESVSSGAYVTAWSTPLPEKCTWRIGEEVTAMPFYTEIAYRIPKSAVFSWDAAQYVFVKQDTVLISLQVNLLSSDAGYYIAQIQQADASVTEGTIEVLVSSVSAVQGVLLGLGSE</sequence>
<dbReference type="InterPro" id="IPR051909">
    <property type="entry name" value="MFP_Cation_Efflux"/>
</dbReference>
<evidence type="ECO:0008006" key="5">
    <source>
        <dbReference type="Google" id="ProtNLM"/>
    </source>
</evidence>
<dbReference type="STRING" id="493475.GARC_2358"/>
<evidence type="ECO:0000256" key="1">
    <source>
        <dbReference type="ARBA" id="ARBA00022448"/>
    </source>
</evidence>
<reference evidence="3 4" key="1">
    <citation type="journal article" date="2017" name="Antonie Van Leeuwenhoek">
        <title>Rhizobium rhizosphaerae sp. nov., a novel species isolated from rice rhizosphere.</title>
        <authorList>
            <person name="Zhao J.J."/>
            <person name="Zhang J."/>
            <person name="Zhang R.J."/>
            <person name="Zhang C.W."/>
            <person name="Yin H.Q."/>
            <person name="Zhang X.X."/>
        </authorList>
    </citation>
    <scope>NUCLEOTIDE SEQUENCE [LARGE SCALE GENOMIC DNA]</scope>
    <source>
        <strain evidence="3 4">BSs20135</strain>
    </source>
</reference>
<dbReference type="AlphaFoldDB" id="K6XFD2"/>
<proteinExistence type="predicted"/>
<dbReference type="RefSeq" id="WP_007620039.1">
    <property type="nucleotide sequence ID" value="NZ_BAEO01000029.1"/>
</dbReference>
<name>K6XFD2_9ALTE</name>
<dbReference type="GO" id="GO:0060003">
    <property type="term" value="P:copper ion export"/>
    <property type="evidence" value="ECO:0007669"/>
    <property type="project" value="TreeGrafter"/>
</dbReference>
<keyword evidence="4" id="KW-1185">Reference proteome</keyword>
<evidence type="ECO:0000313" key="4">
    <source>
        <dbReference type="Proteomes" id="UP000006327"/>
    </source>
</evidence>
<accession>K6XFD2</accession>
<dbReference type="PANTHER" id="PTHR30097:SF4">
    <property type="entry name" value="SLR6042 PROTEIN"/>
    <property type="match status" value="1"/>
</dbReference>
<comment type="caution">
    <text evidence="3">The sequence shown here is derived from an EMBL/GenBank/DDBJ whole genome shotgun (WGS) entry which is preliminary data.</text>
</comment>
<feature type="signal peptide" evidence="2">
    <location>
        <begin position="1"/>
        <end position="21"/>
    </location>
</feature>
<evidence type="ECO:0000256" key="2">
    <source>
        <dbReference type="SAM" id="SignalP"/>
    </source>
</evidence>
<dbReference type="Proteomes" id="UP000006327">
    <property type="component" value="Unassembled WGS sequence"/>
</dbReference>
<keyword evidence="2" id="KW-0732">Signal</keyword>
<evidence type="ECO:0000313" key="3">
    <source>
        <dbReference type="EMBL" id="GAC19324.1"/>
    </source>
</evidence>
<feature type="chain" id="PRO_5003899216" description="RND efflux pump membrane fusion protein barrel-sandwich domain-containing protein" evidence="2">
    <location>
        <begin position="22"/>
        <end position="347"/>
    </location>
</feature>
<dbReference type="GO" id="GO:0030313">
    <property type="term" value="C:cell envelope"/>
    <property type="evidence" value="ECO:0007669"/>
    <property type="project" value="TreeGrafter"/>
</dbReference>
<keyword evidence="1" id="KW-0813">Transport</keyword>
<dbReference type="EMBL" id="BAEO01000029">
    <property type="protein sequence ID" value="GAC19324.1"/>
    <property type="molecule type" value="Genomic_DNA"/>
</dbReference>
<dbReference type="PANTHER" id="PTHR30097">
    <property type="entry name" value="CATION EFFLUX SYSTEM PROTEIN CUSB"/>
    <property type="match status" value="1"/>
</dbReference>